<feature type="transmembrane region" description="Helical" evidence="7">
    <location>
        <begin position="41"/>
        <end position="65"/>
    </location>
</feature>
<dbReference type="RefSeq" id="WP_187753836.1">
    <property type="nucleotide sequence ID" value="NZ_CAUZLR010000007.1"/>
</dbReference>
<evidence type="ECO:0000256" key="5">
    <source>
        <dbReference type="ARBA" id="ARBA00022989"/>
    </source>
</evidence>
<protein>
    <submittedName>
        <fullName evidence="9">Includes anhydromuropeptide permease AmpG (ProP)</fullName>
    </submittedName>
</protein>
<keyword evidence="3" id="KW-1003">Cell membrane</keyword>
<feature type="transmembrane region" description="Helical" evidence="7">
    <location>
        <begin position="365"/>
        <end position="386"/>
    </location>
</feature>
<evidence type="ECO:0000256" key="6">
    <source>
        <dbReference type="ARBA" id="ARBA00023136"/>
    </source>
</evidence>
<feature type="transmembrane region" description="Helical" evidence="7">
    <location>
        <begin position="393"/>
        <end position="413"/>
    </location>
</feature>
<comment type="caution">
    <text evidence="9">The sequence shown here is derived from an EMBL/GenBank/DDBJ whole genome shotgun (WGS) entry which is preliminary data.</text>
</comment>
<reference evidence="9 10" key="1">
    <citation type="submission" date="2023-10" db="EMBL/GenBank/DDBJ databases">
        <authorList>
            <person name="Botero Cardona J."/>
        </authorList>
    </citation>
    <scope>NUCLEOTIDE SEQUENCE [LARGE SCALE GENOMIC DNA]</scope>
    <source>
        <strain evidence="9 10">R-54839</strain>
    </source>
</reference>
<dbReference type="PANTHER" id="PTHR23513">
    <property type="entry name" value="INTEGRAL MEMBRANE EFFLUX PROTEIN-RELATED"/>
    <property type="match status" value="1"/>
</dbReference>
<keyword evidence="5 7" id="KW-1133">Transmembrane helix</keyword>
<feature type="transmembrane region" description="Helical" evidence="7">
    <location>
        <begin position="77"/>
        <end position="96"/>
    </location>
</feature>
<accession>A0ABN9YUS6</accession>
<dbReference type="EMBL" id="CAUZLR010000007">
    <property type="protein sequence ID" value="CAK1247320.1"/>
    <property type="molecule type" value="Genomic_DNA"/>
</dbReference>
<evidence type="ECO:0000313" key="9">
    <source>
        <dbReference type="EMBL" id="CAK1247320.1"/>
    </source>
</evidence>
<evidence type="ECO:0000256" key="7">
    <source>
        <dbReference type="SAM" id="Phobius"/>
    </source>
</evidence>
<feature type="transmembrane region" description="Helical" evidence="7">
    <location>
        <begin position="140"/>
        <end position="164"/>
    </location>
</feature>
<evidence type="ECO:0000256" key="1">
    <source>
        <dbReference type="ARBA" id="ARBA00004651"/>
    </source>
</evidence>
<evidence type="ECO:0000256" key="4">
    <source>
        <dbReference type="ARBA" id="ARBA00022692"/>
    </source>
</evidence>
<feature type="transmembrane region" description="Helical" evidence="7">
    <location>
        <begin position="12"/>
        <end position="35"/>
    </location>
</feature>
<dbReference type="PANTHER" id="PTHR23513:SF6">
    <property type="entry name" value="MAJOR FACILITATOR SUPERFAMILY ASSOCIATED DOMAIN-CONTAINING PROTEIN"/>
    <property type="match status" value="1"/>
</dbReference>
<evidence type="ECO:0000256" key="3">
    <source>
        <dbReference type="ARBA" id="ARBA00022475"/>
    </source>
</evidence>
<keyword evidence="6 7" id="KW-0472">Membrane</keyword>
<keyword evidence="4 7" id="KW-0812">Transmembrane</keyword>
<dbReference type="Proteomes" id="UP001314261">
    <property type="component" value="Unassembled WGS sequence"/>
</dbReference>
<keyword evidence="10" id="KW-1185">Reference proteome</keyword>
<dbReference type="InterPro" id="IPR011701">
    <property type="entry name" value="MFS"/>
</dbReference>
<feature type="domain" description="Major facilitator superfamily (MFS) profile" evidence="8">
    <location>
        <begin position="239"/>
        <end position="421"/>
    </location>
</feature>
<feature type="transmembrane region" description="Helical" evidence="7">
    <location>
        <begin position="239"/>
        <end position="262"/>
    </location>
</feature>
<gene>
    <name evidence="9" type="ORF">R54839_PPFHFPJH_01188</name>
</gene>
<name>A0ABN9YUS6_9LACO</name>
<dbReference type="Gene3D" id="1.20.1250.20">
    <property type="entry name" value="MFS general substrate transporter like domains"/>
    <property type="match status" value="1"/>
</dbReference>
<dbReference type="Pfam" id="PF07690">
    <property type="entry name" value="MFS_1"/>
    <property type="match status" value="1"/>
</dbReference>
<dbReference type="InterPro" id="IPR036259">
    <property type="entry name" value="MFS_trans_sf"/>
</dbReference>
<proteinExistence type="predicted"/>
<evidence type="ECO:0000313" key="10">
    <source>
        <dbReference type="Proteomes" id="UP001314261"/>
    </source>
</evidence>
<evidence type="ECO:0000259" key="8">
    <source>
        <dbReference type="PROSITE" id="PS50850"/>
    </source>
</evidence>
<comment type="subcellular location">
    <subcellularLocation>
        <location evidence="1">Cell membrane</location>
        <topology evidence="1">Multi-pass membrane protein</topology>
    </subcellularLocation>
</comment>
<keyword evidence="2" id="KW-0813">Transport</keyword>
<dbReference type="InterPro" id="IPR020846">
    <property type="entry name" value="MFS_dom"/>
</dbReference>
<feature type="transmembrane region" description="Helical" evidence="7">
    <location>
        <begin position="274"/>
        <end position="299"/>
    </location>
</feature>
<sequence>MIIFRQKAAVQRMFFSTIVNMVGSLLFSIVFIVYASKAPDAKLAIATAETILTLPYLLAFLTGHIADRIKNKVKGMLWVRIFQFAAYLVMSCFINVNESWLIFGLVLLIIFSSSFFAQISMSLATILLKRFTTKEDLARVRGFESGVTSTMELVAGPLGAILLAAVHQDFALFTVINAVSYLFSFLILRGVKEDKDVKVNDIPAEKEEKDSLRKVTVNFFHEMKGNFALVNSIPQMKHFILLFILFNLVGSYQNTLASITLIHRSDFFIGNYAFTIGVVQAAFVLGLIVGSIFPMPFLFKMPLEKNFIIEMFVFALVPVSFLWAPSVYFLIAAILLDGYLQGVSGPKLDAFLVHLLPDDKIGGGLGAFMSIVGLGVPAGPAVAGIAAMISDQFAWLAMLLTIMVGFVYTIYLAKNFRSTVV</sequence>
<feature type="transmembrane region" description="Helical" evidence="7">
    <location>
        <begin position="170"/>
        <end position="188"/>
    </location>
</feature>
<dbReference type="PROSITE" id="PS50850">
    <property type="entry name" value="MFS"/>
    <property type="match status" value="1"/>
</dbReference>
<dbReference type="SUPFAM" id="SSF103473">
    <property type="entry name" value="MFS general substrate transporter"/>
    <property type="match status" value="1"/>
</dbReference>
<feature type="transmembrane region" description="Helical" evidence="7">
    <location>
        <begin position="311"/>
        <end position="336"/>
    </location>
</feature>
<feature type="transmembrane region" description="Helical" evidence="7">
    <location>
        <begin position="102"/>
        <end position="128"/>
    </location>
</feature>
<evidence type="ECO:0000256" key="2">
    <source>
        <dbReference type="ARBA" id="ARBA00022448"/>
    </source>
</evidence>
<organism evidence="9 10">
    <name type="scientific">Fructobacillus fructosus</name>
    <dbReference type="NCBI Taxonomy" id="1631"/>
    <lineage>
        <taxon>Bacteria</taxon>
        <taxon>Bacillati</taxon>
        <taxon>Bacillota</taxon>
        <taxon>Bacilli</taxon>
        <taxon>Lactobacillales</taxon>
        <taxon>Lactobacillaceae</taxon>
        <taxon>Fructobacillus</taxon>
    </lineage>
</organism>